<protein>
    <recommendedName>
        <fullName evidence="3">PD-(D/E)XK nuclease superfamily protein</fullName>
    </recommendedName>
</protein>
<proteinExistence type="predicted"/>
<dbReference type="EMBL" id="CP015878">
    <property type="protein sequence ID" value="ANI15990.1"/>
    <property type="molecule type" value="Genomic_DNA"/>
</dbReference>
<name>A0A1A9KFT9_9PSED</name>
<dbReference type="Proteomes" id="UP000077748">
    <property type="component" value="Chromosome"/>
</dbReference>
<evidence type="ECO:0000313" key="1">
    <source>
        <dbReference type="EMBL" id="ANI15990.1"/>
    </source>
</evidence>
<dbReference type="AlphaFoldDB" id="A0A1A9KFT9"/>
<gene>
    <name evidence="1" type="ORF">A9C11_19315</name>
</gene>
<evidence type="ECO:0008006" key="3">
    <source>
        <dbReference type="Google" id="ProtNLM"/>
    </source>
</evidence>
<organism evidence="1 2">
    <name type="scientific">Pseudomonas citronellolis</name>
    <dbReference type="NCBI Taxonomy" id="53408"/>
    <lineage>
        <taxon>Bacteria</taxon>
        <taxon>Pseudomonadati</taxon>
        <taxon>Pseudomonadota</taxon>
        <taxon>Gammaproteobacteria</taxon>
        <taxon>Pseudomonadales</taxon>
        <taxon>Pseudomonadaceae</taxon>
        <taxon>Pseudomonas</taxon>
    </lineage>
</organism>
<evidence type="ECO:0000313" key="2">
    <source>
        <dbReference type="Proteomes" id="UP000077748"/>
    </source>
</evidence>
<sequence>MQFWDRNKGIEPDLRVDLGWGSERRIFLVEFKWRAPLSGADQLHDQWDHYLLPDERVRALHLFIGLDTSEGLHALSRGDVWEGKLLLRTWCDVLTTIKGLQTGQLPALHLWCAQVEQFLKLLGVHRFDGFGRMTTPDIPTYSPVFFRSCDD</sequence>
<reference evidence="1 2" key="1">
    <citation type="submission" date="2016-05" db="EMBL/GenBank/DDBJ databases">
        <title>Genome Sequence of Pseudomonas citronellolis Strain SJTE-3, an Estrogens and Persistent Organic Pollutants degradation strain.</title>
        <authorList>
            <person name="Liang R."/>
        </authorList>
    </citation>
    <scope>NUCLEOTIDE SEQUENCE [LARGE SCALE GENOMIC DNA]</scope>
    <source>
        <strain evidence="1 2">SJTE-3</strain>
    </source>
</reference>
<accession>A0A1A9KFT9</accession>